<comment type="caution">
    <text evidence="8">The sequence shown here is derived from an EMBL/GenBank/DDBJ whole genome shotgun (WGS) entry which is preliminary data.</text>
</comment>
<organism evidence="8 9">
    <name type="scientific">Nakamurella flavida</name>
    <dbReference type="NCBI Taxonomy" id="363630"/>
    <lineage>
        <taxon>Bacteria</taxon>
        <taxon>Bacillati</taxon>
        <taxon>Actinomycetota</taxon>
        <taxon>Actinomycetes</taxon>
        <taxon>Nakamurellales</taxon>
        <taxon>Nakamurellaceae</taxon>
        <taxon>Nakamurella</taxon>
    </lineage>
</organism>
<dbReference type="PANTHER" id="PTHR42852:SF6">
    <property type="entry name" value="THIOL:DISULFIDE INTERCHANGE PROTEIN DSBE"/>
    <property type="match status" value="1"/>
</dbReference>
<keyword evidence="9" id="KW-1185">Reference proteome</keyword>
<evidence type="ECO:0000259" key="7">
    <source>
        <dbReference type="PROSITE" id="PS51352"/>
    </source>
</evidence>
<dbReference type="GO" id="GO:0016491">
    <property type="term" value="F:oxidoreductase activity"/>
    <property type="evidence" value="ECO:0007669"/>
    <property type="project" value="InterPro"/>
</dbReference>
<keyword evidence="5" id="KW-0676">Redox-active center</keyword>
<dbReference type="InterPro" id="IPR050553">
    <property type="entry name" value="Thioredoxin_ResA/DsbE_sf"/>
</dbReference>
<dbReference type="GO" id="GO:0030313">
    <property type="term" value="C:cell envelope"/>
    <property type="evidence" value="ECO:0007669"/>
    <property type="project" value="UniProtKB-SubCell"/>
</dbReference>
<evidence type="ECO:0000256" key="4">
    <source>
        <dbReference type="ARBA" id="ARBA00023157"/>
    </source>
</evidence>
<dbReference type="Pfam" id="PF00578">
    <property type="entry name" value="AhpC-TSA"/>
    <property type="match status" value="1"/>
</dbReference>
<feature type="compositionally biased region" description="Basic and acidic residues" evidence="6">
    <location>
        <begin position="1"/>
        <end position="15"/>
    </location>
</feature>
<evidence type="ECO:0000256" key="1">
    <source>
        <dbReference type="ARBA" id="ARBA00004196"/>
    </source>
</evidence>
<dbReference type="AlphaFoldDB" id="A0A939C5T3"/>
<evidence type="ECO:0000256" key="2">
    <source>
        <dbReference type="ARBA" id="ARBA00022748"/>
    </source>
</evidence>
<dbReference type="Proteomes" id="UP000663801">
    <property type="component" value="Unassembled WGS sequence"/>
</dbReference>
<dbReference type="InterPro" id="IPR036249">
    <property type="entry name" value="Thioredoxin-like_sf"/>
</dbReference>
<feature type="region of interest" description="Disordered" evidence="6">
    <location>
        <begin position="1"/>
        <end position="37"/>
    </location>
</feature>
<dbReference type="GO" id="GO:0017004">
    <property type="term" value="P:cytochrome complex assembly"/>
    <property type="evidence" value="ECO:0007669"/>
    <property type="project" value="UniProtKB-KW"/>
</dbReference>
<evidence type="ECO:0000313" key="8">
    <source>
        <dbReference type="EMBL" id="MBM9476507.1"/>
    </source>
</evidence>
<dbReference type="SUPFAM" id="SSF52833">
    <property type="entry name" value="Thioredoxin-like"/>
    <property type="match status" value="1"/>
</dbReference>
<reference evidence="8" key="1">
    <citation type="submission" date="2021-01" db="EMBL/GenBank/DDBJ databases">
        <title>KCTC 19127 draft genome.</title>
        <authorList>
            <person name="An D."/>
        </authorList>
    </citation>
    <scope>NUCLEOTIDE SEQUENCE</scope>
    <source>
        <strain evidence="8">KCTC 19127</strain>
    </source>
</reference>
<keyword evidence="4" id="KW-1015">Disulfide bond</keyword>
<gene>
    <name evidence="8" type="ORF">JL107_08645</name>
</gene>
<dbReference type="GO" id="GO:0016209">
    <property type="term" value="F:antioxidant activity"/>
    <property type="evidence" value="ECO:0007669"/>
    <property type="project" value="InterPro"/>
</dbReference>
<dbReference type="CDD" id="cd02966">
    <property type="entry name" value="TlpA_like_family"/>
    <property type="match status" value="1"/>
</dbReference>
<evidence type="ECO:0000256" key="3">
    <source>
        <dbReference type="ARBA" id="ARBA00022968"/>
    </source>
</evidence>
<dbReference type="InterPro" id="IPR000866">
    <property type="entry name" value="AhpC/TSA"/>
</dbReference>
<keyword evidence="2" id="KW-0201">Cytochrome c-type biogenesis</keyword>
<evidence type="ECO:0000256" key="6">
    <source>
        <dbReference type="SAM" id="MobiDB-lite"/>
    </source>
</evidence>
<comment type="subcellular location">
    <subcellularLocation>
        <location evidence="1">Cell envelope</location>
    </subcellularLocation>
</comment>
<dbReference type="Gene3D" id="3.40.30.10">
    <property type="entry name" value="Glutaredoxin"/>
    <property type="match status" value="1"/>
</dbReference>
<protein>
    <submittedName>
        <fullName evidence="8">TlpA family protein disulfide reductase</fullName>
    </submittedName>
</protein>
<dbReference type="PANTHER" id="PTHR42852">
    <property type="entry name" value="THIOL:DISULFIDE INTERCHANGE PROTEIN DSBE"/>
    <property type="match status" value="1"/>
</dbReference>
<evidence type="ECO:0000256" key="5">
    <source>
        <dbReference type="ARBA" id="ARBA00023284"/>
    </source>
</evidence>
<keyword evidence="3" id="KW-0812">Transmembrane</keyword>
<dbReference type="InterPro" id="IPR013766">
    <property type="entry name" value="Thioredoxin_domain"/>
</dbReference>
<dbReference type="EMBL" id="JAERWL010000008">
    <property type="protein sequence ID" value="MBM9476507.1"/>
    <property type="molecule type" value="Genomic_DNA"/>
</dbReference>
<proteinExistence type="predicted"/>
<keyword evidence="3" id="KW-0735">Signal-anchor</keyword>
<sequence>MRHGEAVDHHRDAELRVPVTPSNPAAAPVRSPGGRVTRSRTVVRRAGLTAGVGLLLLAGACSTGDDAAVFGGTFTFVSPDGARDLAYPPEERGTVGNLSGTDVTDESHTVSLDDYAGEVVVLNFWGSWCSPCRAEADDLNAASDDLAADGVRFLGLNVRDTRSGAADFTAGKQTPYASIYDPGMTTLLSLRGFPTGSIPSTIVLDEEHRVARIWLGAVKAADLVPAVREIAAE</sequence>
<accession>A0A939C5T3</accession>
<feature type="domain" description="Thioredoxin" evidence="7">
    <location>
        <begin position="89"/>
        <end position="232"/>
    </location>
</feature>
<evidence type="ECO:0000313" key="9">
    <source>
        <dbReference type="Proteomes" id="UP000663801"/>
    </source>
</evidence>
<name>A0A939C5T3_9ACTN</name>
<dbReference type="PROSITE" id="PS51352">
    <property type="entry name" value="THIOREDOXIN_2"/>
    <property type="match status" value="1"/>
</dbReference>